<protein>
    <submittedName>
        <fullName evidence="4">Extracellular solute-binding protein, family 5</fullName>
    </submittedName>
</protein>
<dbReference type="GO" id="GO:1904680">
    <property type="term" value="F:peptide transmembrane transporter activity"/>
    <property type="evidence" value="ECO:0007669"/>
    <property type="project" value="TreeGrafter"/>
</dbReference>
<dbReference type="Gene3D" id="3.10.105.10">
    <property type="entry name" value="Dipeptide-binding Protein, Domain 3"/>
    <property type="match status" value="1"/>
</dbReference>
<dbReference type="PANTHER" id="PTHR30290">
    <property type="entry name" value="PERIPLASMIC BINDING COMPONENT OF ABC TRANSPORTER"/>
    <property type="match status" value="1"/>
</dbReference>
<dbReference type="GO" id="GO:0015833">
    <property type="term" value="P:peptide transport"/>
    <property type="evidence" value="ECO:0007669"/>
    <property type="project" value="TreeGrafter"/>
</dbReference>
<name>A0A0G0S4I5_9BACT</name>
<evidence type="ECO:0000313" key="5">
    <source>
        <dbReference type="Proteomes" id="UP000034793"/>
    </source>
</evidence>
<proteinExistence type="inferred from homology"/>
<accession>A0A0G0S4I5</accession>
<dbReference type="EMBL" id="LBXL01000027">
    <property type="protein sequence ID" value="KKR29605.1"/>
    <property type="molecule type" value="Genomic_DNA"/>
</dbReference>
<dbReference type="AlphaFoldDB" id="A0A0G0S4I5"/>
<evidence type="ECO:0000256" key="1">
    <source>
        <dbReference type="ARBA" id="ARBA00005695"/>
    </source>
</evidence>
<keyword evidence="3" id="KW-0732">Signal</keyword>
<organism evidence="4 5">
    <name type="scientific">Candidatus Woesebacteria bacterium GW2011_GWA1_39_8</name>
    <dbReference type="NCBI Taxonomy" id="1618552"/>
    <lineage>
        <taxon>Bacteria</taxon>
        <taxon>Candidatus Woeseibacteriota</taxon>
    </lineage>
</organism>
<dbReference type="InterPro" id="IPR039424">
    <property type="entry name" value="SBP_5"/>
</dbReference>
<evidence type="ECO:0000256" key="3">
    <source>
        <dbReference type="ARBA" id="ARBA00022729"/>
    </source>
</evidence>
<dbReference type="Proteomes" id="UP000034793">
    <property type="component" value="Unassembled WGS sequence"/>
</dbReference>
<gene>
    <name evidence="4" type="ORF">UT61_C0027G0014</name>
</gene>
<keyword evidence="2" id="KW-0813">Transport</keyword>
<comment type="caution">
    <text evidence="4">The sequence shown here is derived from an EMBL/GenBank/DDBJ whole genome shotgun (WGS) entry which is preliminary data.</text>
</comment>
<evidence type="ECO:0000256" key="2">
    <source>
        <dbReference type="ARBA" id="ARBA00022448"/>
    </source>
</evidence>
<comment type="similarity">
    <text evidence="1">Belongs to the bacterial solute-binding protein 5 family.</text>
</comment>
<reference evidence="4 5" key="1">
    <citation type="journal article" date="2015" name="Nature">
        <title>rRNA introns, odd ribosomes, and small enigmatic genomes across a large radiation of phyla.</title>
        <authorList>
            <person name="Brown C.T."/>
            <person name="Hug L.A."/>
            <person name="Thomas B.C."/>
            <person name="Sharon I."/>
            <person name="Castelle C.J."/>
            <person name="Singh A."/>
            <person name="Wilkins M.J."/>
            <person name="Williams K.H."/>
            <person name="Banfield J.F."/>
        </authorList>
    </citation>
    <scope>NUCLEOTIDE SEQUENCE [LARGE SCALE GENOMIC DNA]</scope>
</reference>
<dbReference type="SUPFAM" id="SSF53850">
    <property type="entry name" value="Periplasmic binding protein-like II"/>
    <property type="match status" value="1"/>
</dbReference>
<evidence type="ECO:0000313" key="4">
    <source>
        <dbReference type="EMBL" id="KKR29605.1"/>
    </source>
</evidence>
<sequence length="177" mass="20322">MYALKKDELGDSRAISPVSSSSWAYNSQVKQYSYDPEKAKDIVDNLPDTLKEDLTVKLVSTPLLLPTAEKIAIFWDAIGIKTEVLVSSVIPNEFQVFLTIFDIPRDPDQYTLWHSTQTTTNISNYASPRIDKLLEDGRATLESEERKKIYLDFQRFLLEDSPAGFLYHPMHFEISRK</sequence>
<dbReference type="PANTHER" id="PTHR30290:SF9">
    <property type="entry name" value="OLIGOPEPTIDE-BINDING PROTEIN APPA"/>
    <property type="match status" value="1"/>
</dbReference>